<organism evidence="1 2">
    <name type="scientific">Leptolyngbya foveolarum</name>
    <dbReference type="NCBI Taxonomy" id="47253"/>
    <lineage>
        <taxon>Bacteria</taxon>
        <taxon>Bacillati</taxon>
        <taxon>Cyanobacteriota</taxon>
        <taxon>Cyanophyceae</taxon>
        <taxon>Leptolyngbyales</taxon>
        <taxon>Leptolyngbyaceae</taxon>
        <taxon>Leptolyngbya group</taxon>
        <taxon>Leptolyngbya</taxon>
    </lineage>
</organism>
<reference evidence="2" key="1">
    <citation type="submission" date="2018-04" db="EMBL/GenBank/DDBJ databases">
        <authorList>
            <person name="Cornet L."/>
        </authorList>
    </citation>
    <scope>NUCLEOTIDE SEQUENCE [LARGE SCALE GENOMIC DNA]</scope>
</reference>
<proteinExistence type="predicted"/>
<dbReference type="AlphaFoldDB" id="A0A2W4V148"/>
<protein>
    <recommendedName>
        <fullName evidence="3">DUF2808 domain-containing protein</fullName>
    </recommendedName>
</protein>
<evidence type="ECO:0008006" key="3">
    <source>
        <dbReference type="Google" id="ProtNLM"/>
    </source>
</evidence>
<name>A0A2W4V148_9CYAN</name>
<dbReference type="Pfam" id="PF10989">
    <property type="entry name" value="DUF2808"/>
    <property type="match status" value="1"/>
</dbReference>
<dbReference type="InterPro" id="IPR021256">
    <property type="entry name" value="DUF2808"/>
</dbReference>
<evidence type="ECO:0000313" key="2">
    <source>
        <dbReference type="Proteomes" id="UP000249354"/>
    </source>
</evidence>
<reference evidence="1 2" key="2">
    <citation type="submission" date="2018-06" db="EMBL/GenBank/DDBJ databases">
        <title>Metagenomic assembly of (sub)arctic Cyanobacteria and their associated microbiome from non-axenic cultures.</title>
        <authorList>
            <person name="Baurain D."/>
        </authorList>
    </citation>
    <scope>NUCLEOTIDE SEQUENCE [LARGE SCALE GENOMIC DNA]</scope>
    <source>
        <strain evidence="1">ULC129bin1</strain>
    </source>
</reference>
<dbReference type="Proteomes" id="UP000249354">
    <property type="component" value="Unassembled WGS sequence"/>
</dbReference>
<comment type="caution">
    <text evidence="1">The sequence shown here is derived from an EMBL/GenBank/DDBJ whole genome shotgun (WGS) entry which is preliminary data.</text>
</comment>
<gene>
    <name evidence="1" type="ORF">DCF25_01735</name>
</gene>
<sequence>MGLWSVPIRIAKVAVPPMTFELQTKDSKSRNIKPENMQRSLTPARKILLLATIGLLTAPISAAAAQVLPAQQIAAIELEDRPTLFSYPLDVLDVRVPNNWQYQRSDYQFTIDIPAAAEKPVQTVTFFQVEGADYPRFSTRRTYAYEGSVGVASPAENRNQKLNISTNDDWDNRTVTITFDPPVPPGRQITVALNATNPRDGIYIYEVAATPPNTGGLGQRIGIERLNFYQGSDRRYRR</sequence>
<evidence type="ECO:0000313" key="1">
    <source>
        <dbReference type="EMBL" id="PZO22849.1"/>
    </source>
</evidence>
<accession>A0A2W4V148</accession>
<dbReference type="EMBL" id="QBMC01000006">
    <property type="protein sequence ID" value="PZO22849.1"/>
    <property type="molecule type" value="Genomic_DNA"/>
</dbReference>